<evidence type="ECO:0000259" key="7">
    <source>
        <dbReference type="Pfam" id="PF03711"/>
    </source>
</evidence>
<evidence type="ECO:0000256" key="4">
    <source>
        <dbReference type="ARBA" id="ARBA00022898"/>
    </source>
</evidence>
<name>A0A177KUX1_9BACI</name>
<evidence type="ECO:0000256" key="5">
    <source>
        <dbReference type="ARBA" id="ARBA00023239"/>
    </source>
</evidence>
<reference evidence="8 9" key="1">
    <citation type="submission" date="2016-01" db="EMBL/GenBank/DDBJ databases">
        <title>Investigation of taxonomic status of Bacillus aminovorans.</title>
        <authorList>
            <person name="Verma A."/>
            <person name="Pal Y."/>
            <person name="Krishnamurthi S."/>
        </authorList>
    </citation>
    <scope>NUCLEOTIDE SEQUENCE [LARGE SCALE GENOMIC DNA]</scope>
    <source>
        <strain evidence="8 9">DSM 4337</strain>
    </source>
</reference>
<keyword evidence="3" id="KW-0210">Decarboxylase</keyword>
<dbReference type="Gene3D" id="3.40.640.10">
    <property type="entry name" value="Type I PLP-dependent aspartate aminotransferase-like (Major domain)"/>
    <property type="match status" value="1"/>
</dbReference>
<proteinExistence type="inferred from homology"/>
<dbReference type="AlphaFoldDB" id="A0A177KUX1"/>
<dbReference type="RefSeq" id="WP_018395078.1">
    <property type="nucleotide sequence ID" value="NZ_LQWZ01000019.1"/>
</dbReference>
<evidence type="ECO:0000313" key="9">
    <source>
        <dbReference type="Proteomes" id="UP000077271"/>
    </source>
</evidence>
<accession>A0A177KUX1</accession>
<dbReference type="InterPro" id="IPR008286">
    <property type="entry name" value="Prn/Lys/Arg_de-COase_C"/>
</dbReference>
<comment type="cofactor">
    <cofactor evidence="1">
        <name>pyridoxal 5'-phosphate</name>
        <dbReference type="ChEBI" id="CHEBI:597326"/>
    </cofactor>
</comment>
<dbReference type="Pfam" id="PF01276">
    <property type="entry name" value="OKR_DC_1"/>
    <property type="match status" value="1"/>
</dbReference>
<protein>
    <recommendedName>
        <fullName evidence="10">Lysine decarboxylase</fullName>
    </recommendedName>
</protein>
<dbReference type="InterPro" id="IPR036633">
    <property type="entry name" value="Prn/Lys/Arg_de-COase_C_sf"/>
</dbReference>
<dbReference type="InterPro" id="IPR015421">
    <property type="entry name" value="PyrdxlP-dep_Trfase_major"/>
</dbReference>
<keyword evidence="4" id="KW-0663">Pyridoxal phosphate</keyword>
<sequence length="469" mass="52478">MHMDQTKMPLVEALKQHKKQNPVSFHVPGHKNGQLSSFGGLSYDVTELSGLDDLHAPEGCIQDAEKLLSDLYQTNESKFLINGSTVGNLAMILGTLSEGDRVFVQRNCHKSVLNALKIAKAVPVFLAPEYDENSKTVVLFSAEALKKAYRQYRNVKAVIFTYPSYYGMADTFETLAMIAKENGSIILVDEAHGAHFVLPYEGIPESALYLGADIVVQSAHKMLPAMTMGSYFHIQSSHIDRDKVMFYLHAFQSSSPSYLIMASLDAARAYTATYEECDSHYSMQVVERVKTVLESRGCLCVKPDDPYKLLVRADGLSGYELQILFEQAGLYPEMADPFQVLLVFPLLKEGQITFEEGALQKLHSFHLKKGIARERFPEVKKTKGVSTLALPYNEHNKYKKEFVPFNEASGQIAGEMIIPYPPGIPLIMEGERILNQHIESLEWMLTHGSRFHGGSGLKERRVAVFRGEV</sequence>
<comment type="caution">
    <text evidence="8">The sequence shown here is derived from an EMBL/GenBank/DDBJ whole genome shotgun (WGS) entry which is preliminary data.</text>
</comment>
<dbReference type="SUPFAM" id="SSF55904">
    <property type="entry name" value="Ornithine decarboxylase C-terminal domain"/>
    <property type="match status" value="1"/>
</dbReference>
<organism evidence="8 9">
    <name type="scientific">Domibacillus aminovorans</name>
    <dbReference type="NCBI Taxonomy" id="29332"/>
    <lineage>
        <taxon>Bacteria</taxon>
        <taxon>Bacillati</taxon>
        <taxon>Bacillota</taxon>
        <taxon>Bacilli</taxon>
        <taxon>Bacillales</taxon>
        <taxon>Bacillaceae</taxon>
        <taxon>Domibacillus</taxon>
    </lineage>
</organism>
<feature type="domain" description="Orn/Lys/Arg decarboxylase C-terminal" evidence="7">
    <location>
        <begin position="384"/>
        <end position="445"/>
    </location>
</feature>
<dbReference type="InterPro" id="IPR052357">
    <property type="entry name" value="Orn_Lys_Arg_decarboxylase-I"/>
</dbReference>
<evidence type="ECO:0000256" key="1">
    <source>
        <dbReference type="ARBA" id="ARBA00001933"/>
    </source>
</evidence>
<dbReference type="SUPFAM" id="SSF53383">
    <property type="entry name" value="PLP-dependent transferases"/>
    <property type="match status" value="1"/>
</dbReference>
<evidence type="ECO:0000256" key="2">
    <source>
        <dbReference type="ARBA" id="ARBA00010671"/>
    </source>
</evidence>
<dbReference type="InterPro" id="IPR000310">
    <property type="entry name" value="Orn/Lys/Arg_deCO2ase_major_dom"/>
</dbReference>
<dbReference type="InterPro" id="IPR015424">
    <property type="entry name" value="PyrdxlP-dep_Trfase"/>
</dbReference>
<dbReference type="EMBL" id="LQWZ01000019">
    <property type="protein sequence ID" value="OAH56755.1"/>
    <property type="molecule type" value="Genomic_DNA"/>
</dbReference>
<gene>
    <name evidence="8" type="ORF">AWH48_19640</name>
</gene>
<dbReference type="Gene3D" id="3.90.105.10">
    <property type="entry name" value="Molybdopterin biosynthesis moea protein, domain 2"/>
    <property type="match status" value="1"/>
</dbReference>
<evidence type="ECO:0000259" key="6">
    <source>
        <dbReference type="Pfam" id="PF01276"/>
    </source>
</evidence>
<dbReference type="Pfam" id="PF03711">
    <property type="entry name" value="OKR_DC_1_C"/>
    <property type="match status" value="1"/>
</dbReference>
<dbReference type="PANTHER" id="PTHR43277:SF3">
    <property type="entry name" value="DECARBOXYLASE, PUTATIVE-RELATED"/>
    <property type="match status" value="1"/>
</dbReference>
<dbReference type="Proteomes" id="UP000077271">
    <property type="component" value="Unassembled WGS sequence"/>
</dbReference>
<feature type="domain" description="Orn/Lys/Arg decarboxylases family 1 pyridoxal-P attachment site" evidence="6">
    <location>
        <begin position="9"/>
        <end position="290"/>
    </location>
</feature>
<comment type="similarity">
    <text evidence="2">Belongs to the Orn/Lys/Arg decarboxylase class-I family.</text>
</comment>
<evidence type="ECO:0008006" key="10">
    <source>
        <dbReference type="Google" id="ProtNLM"/>
    </source>
</evidence>
<keyword evidence="5" id="KW-0456">Lyase</keyword>
<dbReference type="GO" id="GO:0016831">
    <property type="term" value="F:carboxy-lyase activity"/>
    <property type="evidence" value="ECO:0007669"/>
    <property type="project" value="UniProtKB-KW"/>
</dbReference>
<evidence type="ECO:0000313" key="8">
    <source>
        <dbReference type="EMBL" id="OAH56755.1"/>
    </source>
</evidence>
<dbReference type="PANTHER" id="PTHR43277">
    <property type="entry name" value="ARGININE DECARBOXYLASE"/>
    <property type="match status" value="1"/>
</dbReference>
<evidence type="ECO:0000256" key="3">
    <source>
        <dbReference type="ARBA" id="ARBA00022793"/>
    </source>
</evidence>